<dbReference type="EMBL" id="JAIWYP010000006">
    <property type="protein sequence ID" value="KAH3811413.1"/>
    <property type="molecule type" value="Genomic_DNA"/>
</dbReference>
<reference evidence="1" key="2">
    <citation type="submission" date="2020-11" db="EMBL/GenBank/DDBJ databases">
        <authorList>
            <person name="McCartney M.A."/>
            <person name="Auch B."/>
            <person name="Kono T."/>
            <person name="Mallez S."/>
            <person name="Becker A."/>
            <person name="Gohl D.M."/>
            <person name="Silverstein K.A.T."/>
            <person name="Koren S."/>
            <person name="Bechman K.B."/>
            <person name="Herman A."/>
            <person name="Abrahante J.E."/>
            <person name="Garbe J."/>
        </authorList>
    </citation>
    <scope>NUCLEOTIDE SEQUENCE</scope>
    <source>
        <strain evidence="1">Duluth1</strain>
        <tissue evidence="1">Whole animal</tissue>
    </source>
</reference>
<evidence type="ECO:0000313" key="1">
    <source>
        <dbReference type="EMBL" id="KAH3811413.1"/>
    </source>
</evidence>
<proteinExistence type="predicted"/>
<accession>A0A9D4JJT3</accession>
<dbReference type="Proteomes" id="UP000828390">
    <property type="component" value="Unassembled WGS sequence"/>
</dbReference>
<sequence>MNNYQCICKIPVTAIVISWLYFVTLLTDTEHFHLSPLFVSDKGLRIQENVVPVQTHSAKTVGNGLGTSPHELPEDEAVRVSVKTLSTIGLRNHVARVAVE</sequence>
<reference evidence="1" key="1">
    <citation type="journal article" date="2019" name="bioRxiv">
        <title>The Genome of the Zebra Mussel, Dreissena polymorpha: A Resource for Invasive Species Research.</title>
        <authorList>
            <person name="McCartney M.A."/>
            <person name="Auch B."/>
            <person name="Kono T."/>
            <person name="Mallez S."/>
            <person name="Zhang Y."/>
            <person name="Obille A."/>
            <person name="Becker A."/>
            <person name="Abrahante J.E."/>
            <person name="Garbe J."/>
            <person name="Badalamenti J.P."/>
            <person name="Herman A."/>
            <person name="Mangelson H."/>
            <person name="Liachko I."/>
            <person name="Sullivan S."/>
            <person name="Sone E.D."/>
            <person name="Koren S."/>
            <person name="Silverstein K.A.T."/>
            <person name="Beckman K.B."/>
            <person name="Gohl D.M."/>
        </authorList>
    </citation>
    <scope>NUCLEOTIDE SEQUENCE</scope>
    <source>
        <strain evidence="1">Duluth1</strain>
        <tissue evidence="1">Whole animal</tissue>
    </source>
</reference>
<protein>
    <submittedName>
        <fullName evidence="1">Uncharacterized protein</fullName>
    </submittedName>
</protein>
<name>A0A9D4JJT3_DREPO</name>
<evidence type="ECO:0000313" key="2">
    <source>
        <dbReference type="Proteomes" id="UP000828390"/>
    </source>
</evidence>
<gene>
    <name evidence="1" type="ORF">DPMN_139823</name>
</gene>
<keyword evidence="2" id="KW-1185">Reference proteome</keyword>
<dbReference type="AlphaFoldDB" id="A0A9D4JJT3"/>
<comment type="caution">
    <text evidence="1">The sequence shown here is derived from an EMBL/GenBank/DDBJ whole genome shotgun (WGS) entry which is preliminary data.</text>
</comment>
<organism evidence="1 2">
    <name type="scientific">Dreissena polymorpha</name>
    <name type="common">Zebra mussel</name>
    <name type="synonym">Mytilus polymorpha</name>
    <dbReference type="NCBI Taxonomy" id="45954"/>
    <lineage>
        <taxon>Eukaryota</taxon>
        <taxon>Metazoa</taxon>
        <taxon>Spiralia</taxon>
        <taxon>Lophotrochozoa</taxon>
        <taxon>Mollusca</taxon>
        <taxon>Bivalvia</taxon>
        <taxon>Autobranchia</taxon>
        <taxon>Heteroconchia</taxon>
        <taxon>Euheterodonta</taxon>
        <taxon>Imparidentia</taxon>
        <taxon>Neoheterodontei</taxon>
        <taxon>Myida</taxon>
        <taxon>Dreissenoidea</taxon>
        <taxon>Dreissenidae</taxon>
        <taxon>Dreissena</taxon>
    </lineage>
</organism>